<accession>A0A6J8AFX4</accession>
<feature type="transmembrane region" description="Helical" evidence="5">
    <location>
        <begin position="87"/>
        <end position="106"/>
    </location>
</feature>
<dbReference type="GO" id="GO:0016020">
    <property type="term" value="C:membrane"/>
    <property type="evidence" value="ECO:0007669"/>
    <property type="project" value="UniProtKB-SubCell"/>
</dbReference>
<dbReference type="PROSITE" id="PS50262">
    <property type="entry name" value="G_PROTEIN_RECEP_F1_2"/>
    <property type="match status" value="1"/>
</dbReference>
<evidence type="ECO:0000259" key="6">
    <source>
        <dbReference type="PROSITE" id="PS50262"/>
    </source>
</evidence>
<dbReference type="EMBL" id="CACVKT020001353">
    <property type="protein sequence ID" value="CAC5366995.1"/>
    <property type="molecule type" value="Genomic_DNA"/>
</dbReference>
<organism evidence="7 8">
    <name type="scientific">Mytilus coruscus</name>
    <name type="common">Sea mussel</name>
    <dbReference type="NCBI Taxonomy" id="42192"/>
    <lineage>
        <taxon>Eukaryota</taxon>
        <taxon>Metazoa</taxon>
        <taxon>Spiralia</taxon>
        <taxon>Lophotrochozoa</taxon>
        <taxon>Mollusca</taxon>
        <taxon>Bivalvia</taxon>
        <taxon>Autobranchia</taxon>
        <taxon>Pteriomorphia</taxon>
        <taxon>Mytilida</taxon>
        <taxon>Mytiloidea</taxon>
        <taxon>Mytilidae</taxon>
        <taxon>Mytilinae</taxon>
        <taxon>Mytilus</taxon>
    </lineage>
</organism>
<evidence type="ECO:0000256" key="2">
    <source>
        <dbReference type="ARBA" id="ARBA00022692"/>
    </source>
</evidence>
<evidence type="ECO:0000256" key="4">
    <source>
        <dbReference type="ARBA" id="ARBA00023136"/>
    </source>
</evidence>
<evidence type="ECO:0000313" key="7">
    <source>
        <dbReference type="EMBL" id="CAC5366995.1"/>
    </source>
</evidence>
<evidence type="ECO:0000256" key="1">
    <source>
        <dbReference type="ARBA" id="ARBA00004370"/>
    </source>
</evidence>
<reference evidence="7 8" key="1">
    <citation type="submission" date="2020-06" db="EMBL/GenBank/DDBJ databases">
        <authorList>
            <person name="Li R."/>
            <person name="Bekaert M."/>
        </authorList>
    </citation>
    <scope>NUCLEOTIDE SEQUENCE [LARGE SCALE GENOMIC DNA]</scope>
    <source>
        <strain evidence="8">wild</strain>
    </source>
</reference>
<name>A0A6J8AFX4_MYTCO</name>
<evidence type="ECO:0000256" key="5">
    <source>
        <dbReference type="SAM" id="Phobius"/>
    </source>
</evidence>
<gene>
    <name evidence="7" type="ORF">MCOR_7073</name>
</gene>
<protein>
    <recommendedName>
        <fullName evidence="6">G-protein coupled receptors family 1 profile domain-containing protein</fullName>
    </recommendedName>
</protein>
<dbReference type="AlphaFoldDB" id="A0A6J8AFX4"/>
<feature type="transmembrane region" description="Helical" evidence="5">
    <location>
        <begin position="182"/>
        <end position="201"/>
    </location>
</feature>
<proteinExistence type="predicted"/>
<feature type="transmembrane region" description="Helical" evidence="5">
    <location>
        <begin position="144"/>
        <end position="170"/>
    </location>
</feature>
<dbReference type="Proteomes" id="UP000507470">
    <property type="component" value="Unassembled WGS sequence"/>
</dbReference>
<evidence type="ECO:0000256" key="3">
    <source>
        <dbReference type="ARBA" id="ARBA00022989"/>
    </source>
</evidence>
<dbReference type="Gene3D" id="1.20.1070.10">
    <property type="entry name" value="Rhodopsin 7-helix transmembrane proteins"/>
    <property type="match status" value="1"/>
</dbReference>
<keyword evidence="4 5" id="KW-0472">Membrane</keyword>
<evidence type="ECO:0000313" key="8">
    <source>
        <dbReference type="Proteomes" id="UP000507470"/>
    </source>
</evidence>
<dbReference type="PANTHER" id="PTHR19446">
    <property type="entry name" value="REVERSE TRANSCRIPTASES"/>
    <property type="match status" value="1"/>
</dbReference>
<sequence>MVNILCAGTVLFSIYQKLTICWERFNATLQISNRVLKQLTSGKAITVSFVVAHIYPSIAPITEHVRNENSCIVLSSTVRILSFEMPAMLLTVLIVGFYSLTIARVIKIHKKIQIAIAPSSSSPQGQQGQTGHGKESTKRMKRNVFTLGFIIVLGLVSILPRCCTALVAILNENTASTTAALTYGNQFLFINAIFDPIVYTLRIRQFRQKLRCSVCYKQDFEYKKYELSSLQNTIIENIEKGKVKIEPIREEEIHDAVKRLKNGKYSDIDGISAEHYKNAETELLPLILHILNTVIEQLDIPQMLKGGIMTPVLKKNKDRQNPANYRGITVTKIFTKILQSVLKSRIEIKIHQIQNQLQRGFTEAIPMIFAAFLA</sequence>
<dbReference type="InterPro" id="IPR017452">
    <property type="entry name" value="GPCR_Rhodpsn_7TM"/>
</dbReference>
<dbReference type="OrthoDB" id="10435072at2759"/>
<dbReference type="SUPFAM" id="SSF81321">
    <property type="entry name" value="Family A G protein-coupled receptor-like"/>
    <property type="match status" value="1"/>
</dbReference>
<comment type="subcellular location">
    <subcellularLocation>
        <location evidence="1">Membrane</location>
    </subcellularLocation>
</comment>
<keyword evidence="8" id="KW-1185">Reference proteome</keyword>
<keyword evidence="3 5" id="KW-1133">Transmembrane helix</keyword>
<feature type="domain" description="G-protein coupled receptors family 1 profile" evidence="6">
    <location>
        <begin position="1"/>
        <end position="199"/>
    </location>
</feature>
<keyword evidence="2 5" id="KW-0812">Transmembrane</keyword>